<keyword evidence="3" id="KW-1185">Reference proteome</keyword>
<dbReference type="AlphaFoldDB" id="A0AAV2GLU3"/>
<sequence length="117" mass="12878">MFISASYLRRGRRWRIKASEEEGLLFRASPEVFLLANRGVGGRRAAVESSHLVPVAVESRRTGRRPRQAAPEGEGEGEGGRAGRRRRRSDLELVSRLGGEVEKMDGSRLAICCSAAK</sequence>
<accession>A0AAV2GLU3</accession>
<evidence type="ECO:0000256" key="1">
    <source>
        <dbReference type="SAM" id="MobiDB-lite"/>
    </source>
</evidence>
<dbReference type="EMBL" id="OZ034822">
    <property type="protein sequence ID" value="CAL1411629.1"/>
    <property type="molecule type" value="Genomic_DNA"/>
</dbReference>
<organism evidence="2 3">
    <name type="scientific">Linum trigynum</name>
    <dbReference type="NCBI Taxonomy" id="586398"/>
    <lineage>
        <taxon>Eukaryota</taxon>
        <taxon>Viridiplantae</taxon>
        <taxon>Streptophyta</taxon>
        <taxon>Embryophyta</taxon>
        <taxon>Tracheophyta</taxon>
        <taxon>Spermatophyta</taxon>
        <taxon>Magnoliopsida</taxon>
        <taxon>eudicotyledons</taxon>
        <taxon>Gunneridae</taxon>
        <taxon>Pentapetalae</taxon>
        <taxon>rosids</taxon>
        <taxon>fabids</taxon>
        <taxon>Malpighiales</taxon>
        <taxon>Linaceae</taxon>
        <taxon>Linum</taxon>
    </lineage>
</organism>
<proteinExistence type="predicted"/>
<evidence type="ECO:0000313" key="3">
    <source>
        <dbReference type="Proteomes" id="UP001497516"/>
    </source>
</evidence>
<feature type="region of interest" description="Disordered" evidence="1">
    <location>
        <begin position="57"/>
        <end position="89"/>
    </location>
</feature>
<gene>
    <name evidence="2" type="ORF">LTRI10_LOCUS50972</name>
</gene>
<reference evidence="2 3" key="1">
    <citation type="submission" date="2024-04" db="EMBL/GenBank/DDBJ databases">
        <authorList>
            <person name="Fracassetti M."/>
        </authorList>
    </citation>
    <scope>NUCLEOTIDE SEQUENCE [LARGE SCALE GENOMIC DNA]</scope>
</reference>
<name>A0AAV2GLU3_9ROSI</name>
<dbReference type="Proteomes" id="UP001497516">
    <property type="component" value="Chromosome 9"/>
</dbReference>
<evidence type="ECO:0000313" key="2">
    <source>
        <dbReference type="EMBL" id="CAL1411629.1"/>
    </source>
</evidence>
<protein>
    <submittedName>
        <fullName evidence="2">Uncharacterized protein</fullName>
    </submittedName>
</protein>